<dbReference type="RefSeq" id="WP_179911068.1">
    <property type="nucleotide sequence ID" value="NZ_CP058910.1"/>
</dbReference>
<reference evidence="1 2" key="1">
    <citation type="submission" date="2020-07" db="EMBL/GenBank/DDBJ databases">
        <title>Halosimplex pelagicum sp. nov. and Halosimplex rubrum sp. nov., isolated from salted brown alga Laminaria, and emended description of the genus Halosimplex.</title>
        <authorList>
            <person name="Cui H."/>
        </authorList>
    </citation>
    <scope>NUCLEOTIDE SEQUENCE [LARGE SCALE GENOMIC DNA]</scope>
    <source>
        <strain evidence="1 2">R27</strain>
    </source>
</reference>
<dbReference type="OrthoDB" id="226348at2157"/>
<sequence>MATATEDLTEPHVLARAKRRLFPEDGAEAYAVVDTQFARERWVDRATIDEAVREALAPFNHVRVGSGYPDLVGVRPLDDDLLAVDRLGGEPPLIAVEAKGYAGGGVDTERGIVQARDRLGEANVAFLAAPSAAISQTDRSLARECNVGVLAVDGDGDVRALERPRVVGNRTADAATSIRFQASAQGVAGKSFGLNHPKNYLAYPLAVAHDRDTETVLAERVVGATDAARAGAAFLNLVAVEPDRTTLTALGKEVVRFGLAECGSVDAALDAFEAWKRSRKRFCEVAPKWGQLARRVVYAYPATELLVTELQSLHDDGERDPTLREFVEYLHELHPTFTVELFLRGDEGVRGRALTDDGDLRSEVLADGDAYHSPTVFQLKAMLYHAGIVSERGSEPHRLDPREDRWALRHDVSPVRE</sequence>
<dbReference type="Proteomes" id="UP000509667">
    <property type="component" value="Chromosome"/>
</dbReference>
<organism evidence="1 2">
    <name type="scientific">Halosimplex rubrum</name>
    <dbReference type="NCBI Taxonomy" id="869889"/>
    <lineage>
        <taxon>Archaea</taxon>
        <taxon>Methanobacteriati</taxon>
        <taxon>Methanobacteriota</taxon>
        <taxon>Stenosarchaea group</taxon>
        <taxon>Halobacteria</taxon>
        <taxon>Halobacteriales</taxon>
        <taxon>Haloarculaceae</taxon>
        <taxon>Halosimplex</taxon>
    </lineage>
</organism>
<name>A0A7D5P4C9_9EURY</name>
<evidence type="ECO:0000313" key="1">
    <source>
        <dbReference type="EMBL" id="QLH77138.1"/>
    </source>
</evidence>
<dbReference type="EMBL" id="CP058910">
    <property type="protein sequence ID" value="QLH77138.1"/>
    <property type="molecule type" value="Genomic_DNA"/>
</dbReference>
<dbReference type="AlphaFoldDB" id="A0A7D5P4C9"/>
<dbReference type="GeneID" id="56077686"/>
<evidence type="ECO:0000313" key="2">
    <source>
        <dbReference type="Proteomes" id="UP000509667"/>
    </source>
</evidence>
<keyword evidence="2" id="KW-1185">Reference proteome</keyword>
<proteinExistence type="predicted"/>
<accession>A0A7D5P4C9</accession>
<gene>
    <name evidence="1" type="ORF">HZS55_07445</name>
</gene>
<protein>
    <submittedName>
        <fullName evidence="1">Uncharacterized protein</fullName>
    </submittedName>
</protein>
<dbReference type="KEGG" id="hrr:HZS55_07445"/>